<reference evidence="7" key="1">
    <citation type="submission" date="2022-10" db="EMBL/GenBank/DDBJ databases">
        <authorList>
            <person name="Chen Y."/>
            <person name="Dougan E. K."/>
            <person name="Chan C."/>
            <person name="Rhodes N."/>
            <person name="Thang M."/>
        </authorList>
    </citation>
    <scope>NUCLEOTIDE SEQUENCE</scope>
</reference>
<keyword evidence="3" id="KW-0156">Chromatin regulator</keyword>
<evidence type="ECO:0000256" key="1">
    <source>
        <dbReference type="ARBA" id="ARBA00012190"/>
    </source>
</evidence>
<accession>A0A9P1CXM5</accession>
<sequence>MRLPEKHHGFHGMPKIASMKSRLCRASCTLACITGSMGNCRSYSRLSRKSRPSNKYALVPLTRSEPDANVSTMEHRQKVDDILRDAWRGIDGYDTTGNDRESGDFEMDGGFSPTTYGELTPSGARHLARAMGIDQTDAKSGPFVFMDLGSGLGKLVVQAYLEWPSVRRSVGIEIAAERAKSASQVAS</sequence>
<evidence type="ECO:0000256" key="5">
    <source>
        <dbReference type="ARBA" id="ARBA00047770"/>
    </source>
</evidence>
<dbReference type="EMBL" id="CAMXCT010002797">
    <property type="protein sequence ID" value="CAI4000532.1"/>
    <property type="molecule type" value="Genomic_DNA"/>
</dbReference>
<dbReference type="PANTHER" id="PTHR21451:SF19">
    <property type="entry name" value="ACTIVATED IN BLOCKED UNFOLDED PROTEIN RESPONSE"/>
    <property type="match status" value="1"/>
</dbReference>
<dbReference type="InterPro" id="IPR029063">
    <property type="entry name" value="SAM-dependent_MTases_sf"/>
</dbReference>
<dbReference type="Gene3D" id="3.40.50.150">
    <property type="entry name" value="Vaccinia Virus protein VP39"/>
    <property type="match status" value="1"/>
</dbReference>
<comment type="catalytic activity">
    <reaction evidence="5">
        <text>L-lysyl(79)-[histone H3] + 3 S-adenosyl-L-methionine = N(6),N(6),N(6)-trimethyl-L-lysyl(79)-[histone H3] + 3 S-adenosyl-L-homocysteine + 3 H(+)</text>
        <dbReference type="Rhea" id="RHEA:60328"/>
        <dbReference type="Rhea" id="RHEA-COMP:15549"/>
        <dbReference type="Rhea" id="RHEA-COMP:15552"/>
        <dbReference type="ChEBI" id="CHEBI:15378"/>
        <dbReference type="ChEBI" id="CHEBI:29969"/>
        <dbReference type="ChEBI" id="CHEBI:57856"/>
        <dbReference type="ChEBI" id="CHEBI:59789"/>
        <dbReference type="ChEBI" id="CHEBI:61961"/>
        <dbReference type="EC" id="2.1.1.360"/>
    </reaction>
</comment>
<dbReference type="InterPro" id="IPR025789">
    <property type="entry name" value="DOT1_dom"/>
</dbReference>
<dbReference type="EC" id="2.1.1.360" evidence="1"/>
<dbReference type="PANTHER" id="PTHR21451">
    <property type="entry name" value="HISTONE H3 METHYLTRANSFERASE"/>
    <property type="match status" value="1"/>
</dbReference>
<comment type="caution">
    <text evidence="7">The sequence shown here is derived from an EMBL/GenBank/DDBJ whole genome shotgun (WGS) entry which is preliminary data.</text>
</comment>
<name>A0A9P1CXM5_9DINO</name>
<dbReference type="GO" id="GO:0140956">
    <property type="term" value="F:histone H3K79 trimethyltransferase activity"/>
    <property type="evidence" value="ECO:0007669"/>
    <property type="project" value="UniProtKB-EC"/>
</dbReference>
<evidence type="ECO:0000256" key="2">
    <source>
        <dbReference type="ARBA" id="ARBA00020987"/>
    </source>
</evidence>
<dbReference type="Pfam" id="PF08123">
    <property type="entry name" value="DOT1"/>
    <property type="match status" value="1"/>
</dbReference>
<evidence type="ECO:0000256" key="4">
    <source>
        <dbReference type="ARBA" id="ARBA00029821"/>
    </source>
</evidence>
<evidence type="ECO:0000259" key="6">
    <source>
        <dbReference type="Pfam" id="PF08123"/>
    </source>
</evidence>
<proteinExistence type="predicted"/>
<dbReference type="OrthoDB" id="443402at2759"/>
<evidence type="ECO:0000313" key="7">
    <source>
        <dbReference type="EMBL" id="CAI4000532.1"/>
    </source>
</evidence>
<dbReference type="SUPFAM" id="SSF53335">
    <property type="entry name" value="S-adenosyl-L-methionine-dependent methyltransferases"/>
    <property type="match status" value="1"/>
</dbReference>
<protein>
    <recommendedName>
        <fullName evidence="2">Histone-lysine N-methyltransferase, H3 lysine-79 specific</fullName>
        <ecNumber evidence="1">2.1.1.360</ecNumber>
    </recommendedName>
    <alternativeName>
        <fullName evidence="4">Histone H3-K79 methyltransferase</fullName>
    </alternativeName>
</protein>
<evidence type="ECO:0000256" key="3">
    <source>
        <dbReference type="ARBA" id="ARBA00022853"/>
    </source>
</evidence>
<dbReference type="AlphaFoldDB" id="A0A9P1CXM5"/>
<dbReference type="EMBL" id="CAMXCT030002797">
    <property type="protein sequence ID" value="CAL4787844.1"/>
    <property type="molecule type" value="Genomic_DNA"/>
</dbReference>
<evidence type="ECO:0000313" key="9">
    <source>
        <dbReference type="Proteomes" id="UP001152797"/>
    </source>
</evidence>
<reference evidence="8 9" key="2">
    <citation type="submission" date="2024-05" db="EMBL/GenBank/DDBJ databases">
        <authorList>
            <person name="Chen Y."/>
            <person name="Shah S."/>
            <person name="Dougan E. K."/>
            <person name="Thang M."/>
            <person name="Chan C."/>
        </authorList>
    </citation>
    <scope>NUCLEOTIDE SEQUENCE [LARGE SCALE GENOMIC DNA]</scope>
</reference>
<dbReference type="InterPro" id="IPR030445">
    <property type="entry name" value="H3-K79_meTrfase"/>
</dbReference>
<dbReference type="Proteomes" id="UP001152797">
    <property type="component" value="Unassembled WGS sequence"/>
</dbReference>
<feature type="domain" description="DOT1" evidence="6">
    <location>
        <begin position="111"/>
        <end position="184"/>
    </location>
</feature>
<evidence type="ECO:0000313" key="8">
    <source>
        <dbReference type="EMBL" id="CAL4787844.1"/>
    </source>
</evidence>
<organism evidence="7">
    <name type="scientific">Cladocopium goreaui</name>
    <dbReference type="NCBI Taxonomy" id="2562237"/>
    <lineage>
        <taxon>Eukaryota</taxon>
        <taxon>Sar</taxon>
        <taxon>Alveolata</taxon>
        <taxon>Dinophyceae</taxon>
        <taxon>Suessiales</taxon>
        <taxon>Symbiodiniaceae</taxon>
        <taxon>Cladocopium</taxon>
    </lineage>
</organism>
<keyword evidence="9" id="KW-1185">Reference proteome</keyword>
<gene>
    <name evidence="7" type="ORF">C1SCF055_LOCUS26644</name>
</gene>
<dbReference type="EMBL" id="CAMXCT020002797">
    <property type="protein sequence ID" value="CAL1153907.1"/>
    <property type="molecule type" value="Genomic_DNA"/>
</dbReference>
<dbReference type="GO" id="GO:0051726">
    <property type="term" value="P:regulation of cell cycle"/>
    <property type="evidence" value="ECO:0007669"/>
    <property type="project" value="InterPro"/>
</dbReference>